<evidence type="ECO:0000313" key="3">
    <source>
        <dbReference type="Proteomes" id="UP000184109"/>
    </source>
</evidence>
<dbReference type="Gene3D" id="3.40.50.360">
    <property type="match status" value="1"/>
</dbReference>
<dbReference type="InterPro" id="IPR029039">
    <property type="entry name" value="Flavoprotein-like_sf"/>
</dbReference>
<accession>A0A1M5RY97</accession>
<keyword evidence="3" id="KW-1185">Reference proteome</keyword>
<organism evidence="2 3">
    <name type="scientific">Wenyingzhuangia marina</name>
    <dbReference type="NCBI Taxonomy" id="1195760"/>
    <lineage>
        <taxon>Bacteria</taxon>
        <taxon>Pseudomonadati</taxon>
        <taxon>Bacteroidota</taxon>
        <taxon>Flavobacteriia</taxon>
        <taxon>Flavobacteriales</taxon>
        <taxon>Flavobacteriaceae</taxon>
        <taxon>Wenyingzhuangia</taxon>
    </lineage>
</organism>
<dbReference type="GO" id="GO:0005829">
    <property type="term" value="C:cytosol"/>
    <property type="evidence" value="ECO:0007669"/>
    <property type="project" value="TreeGrafter"/>
</dbReference>
<protein>
    <submittedName>
        <fullName evidence="2">NAD(P)H-dependent FMN reductase</fullName>
    </submittedName>
</protein>
<dbReference type="GO" id="GO:0010181">
    <property type="term" value="F:FMN binding"/>
    <property type="evidence" value="ECO:0007669"/>
    <property type="project" value="TreeGrafter"/>
</dbReference>
<dbReference type="PANTHER" id="PTHR30543">
    <property type="entry name" value="CHROMATE REDUCTASE"/>
    <property type="match status" value="1"/>
</dbReference>
<feature type="domain" description="NADPH-dependent FMN reductase-like" evidence="1">
    <location>
        <begin position="3"/>
        <end position="143"/>
    </location>
</feature>
<dbReference type="EMBL" id="FQXQ01000001">
    <property type="protein sequence ID" value="SHH31169.1"/>
    <property type="molecule type" value="Genomic_DNA"/>
</dbReference>
<sequence>MKNVIVFGASNSKNSINQQLAEYAASKLSDAKITTLDLNDYEMPIYSLDRESESGIPQLAKDFDAKMATADGFIVSFAEYNGVYSTAFKNIFDWVSRVDGNVWKDKPVIFMATSPGERGGITVLEIAAGRMPYHGAMVVGTFSLASFGDNFKDGVIVNEDLNNELTKLVNKFHKELLEA</sequence>
<dbReference type="STRING" id="1195760.SAMN05444281_0025"/>
<dbReference type="Proteomes" id="UP000184109">
    <property type="component" value="Unassembled WGS sequence"/>
</dbReference>
<dbReference type="PANTHER" id="PTHR30543:SF21">
    <property type="entry name" value="NAD(P)H-DEPENDENT FMN REDUCTASE LOT6"/>
    <property type="match status" value="1"/>
</dbReference>
<dbReference type="Pfam" id="PF03358">
    <property type="entry name" value="FMN_red"/>
    <property type="match status" value="1"/>
</dbReference>
<dbReference type="InterPro" id="IPR005025">
    <property type="entry name" value="FMN_Rdtase-like_dom"/>
</dbReference>
<gene>
    <name evidence="2" type="ORF">SAMN05444281_0025</name>
</gene>
<evidence type="ECO:0000259" key="1">
    <source>
        <dbReference type="Pfam" id="PF03358"/>
    </source>
</evidence>
<dbReference type="RefSeq" id="WP_073117655.1">
    <property type="nucleotide sequence ID" value="NZ_BMEN01000005.1"/>
</dbReference>
<proteinExistence type="predicted"/>
<dbReference type="GO" id="GO:0016491">
    <property type="term" value="F:oxidoreductase activity"/>
    <property type="evidence" value="ECO:0007669"/>
    <property type="project" value="InterPro"/>
</dbReference>
<dbReference type="InterPro" id="IPR050712">
    <property type="entry name" value="NAD(P)H-dep_reductase"/>
</dbReference>
<reference evidence="3" key="1">
    <citation type="submission" date="2016-11" db="EMBL/GenBank/DDBJ databases">
        <authorList>
            <person name="Varghese N."/>
            <person name="Submissions S."/>
        </authorList>
    </citation>
    <scope>NUCLEOTIDE SEQUENCE [LARGE SCALE GENOMIC DNA]</scope>
    <source>
        <strain evidence="3">DSM 100572</strain>
    </source>
</reference>
<dbReference type="SUPFAM" id="SSF52218">
    <property type="entry name" value="Flavoproteins"/>
    <property type="match status" value="1"/>
</dbReference>
<name>A0A1M5RY97_9FLAO</name>
<evidence type="ECO:0000313" key="2">
    <source>
        <dbReference type="EMBL" id="SHH31169.1"/>
    </source>
</evidence>
<dbReference type="OrthoDB" id="5767802at2"/>
<dbReference type="AlphaFoldDB" id="A0A1M5RY97"/>